<evidence type="ECO:0000313" key="3">
    <source>
        <dbReference type="Proteomes" id="UP001148614"/>
    </source>
</evidence>
<organism evidence="2 3">
    <name type="scientific">Xylaria arbuscula</name>
    <dbReference type="NCBI Taxonomy" id="114810"/>
    <lineage>
        <taxon>Eukaryota</taxon>
        <taxon>Fungi</taxon>
        <taxon>Dikarya</taxon>
        <taxon>Ascomycota</taxon>
        <taxon>Pezizomycotina</taxon>
        <taxon>Sordariomycetes</taxon>
        <taxon>Xylariomycetidae</taxon>
        <taxon>Xylariales</taxon>
        <taxon>Xylariaceae</taxon>
        <taxon>Xylaria</taxon>
    </lineage>
</organism>
<keyword evidence="1" id="KW-1133">Transmembrane helix</keyword>
<dbReference type="Proteomes" id="UP001148614">
    <property type="component" value="Unassembled WGS sequence"/>
</dbReference>
<sequence>MSATNPPNQALYDFSLGSDSPGPRQDGFVDRFDVIFPKAFLLSLTTFVASNGTWPFPRTISLETQGCQTNETTSCAKSCSIMADFQETQAILVATVQVSTLVYFNANTLVGTVDTFGGVIANLDVIQQLAFDGMMPVLLGQDQFKDNAPIEACGGNPSPAAYCFARASGSNNLFGDSVSSHGFLSESPLSWTRYWAIAFILIDQLLAWLPTTVVGKHLSFSGLKSTSWLVHLFWYFAWLILQLLLFISVFSYVTMLYDVFLIYAGGLNLWSFGQFIAVMVWVPLGAKLCTPSCLE</sequence>
<evidence type="ECO:0000313" key="2">
    <source>
        <dbReference type="EMBL" id="KAJ3569246.1"/>
    </source>
</evidence>
<dbReference type="AlphaFoldDB" id="A0A9W8TMF2"/>
<feature type="transmembrane region" description="Helical" evidence="1">
    <location>
        <begin position="194"/>
        <end position="213"/>
    </location>
</feature>
<keyword evidence="1" id="KW-0812">Transmembrane</keyword>
<gene>
    <name evidence="2" type="ORF">NPX13_g6149</name>
</gene>
<keyword evidence="3" id="KW-1185">Reference proteome</keyword>
<feature type="transmembrane region" description="Helical" evidence="1">
    <location>
        <begin position="233"/>
        <end position="253"/>
    </location>
</feature>
<evidence type="ECO:0000256" key="1">
    <source>
        <dbReference type="SAM" id="Phobius"/>
    </source>
</evidence>
<dbReference type="EMBL" id="JANPWZ010001054">
    <property type="protein sequence ID" value="KAJ3569246.1"/>
    <property type="molecule type" value="Genomic_DNA"/>
</dbReference>
<proteinExistence type="predicted"/>
<reference evidence="2" key="1">
    <citation type="submission" date="2022-07" db="EMBL/GenBank/DDBJ databases">
        <title>Genome Sequence of Xylaria arbuscula.</title>
        <authorList>
            <person name="Buettner E."/>
        </authorList>
    </citation>
    <scope>NUCLEOTIDE SEQUENCE</scope>
    <source>
        <strain evidence="2">VT107</strain>
    </source>
</reference>
<keyword evidence="1" id="KW-0472">Membrane</keyword>
<name>A0A9W8TMF2_9PEZI</name>
<protein>
    <submittedName>
        <fullName evidence="2">Uncharacterized protein</fullName>
    </submittedName>
</protein>
<feature type="transmembrane region" description="Helical" evidence="1">
    <location>
        <begin position="260"/>
        <end position="282"/>
    </location>
</feature>
<comment type="caution">
    <text evidence="2">The sequence shown here is derived from an EMBL/GenBank/DDBJ whole genome shotgun (WGS) entry which is preliminary data.</text>
</comment>
<accession>A0A9W8TMF2</accession>